<protein>
    <submittedName>
        <fullName evidence="2">Uncharacterized protein</fullName>
    </submittedName>
</protein>
<proteinExistence type="predicted"/>
<name>A0ABD0JPV8_9CAEN</name>
<organism evidence="2 3">
    <name type="scientific">Batillaria attramentaria</name>
    <dbReference type="NCBI Taxonomy" id="370345"/>
    <lineage>
        <taxon>Eukaryota</taxon>
        <taxon>Metazoa</taxon>
        <taxon>Spiralia</taxon>
        <taxon>Lophotrochozoa</taxon>
        <taxon>Mollusca</taxon>
        <taxon>Gastropoda</taxon>
        <taxon>Caenogastropoda</taxon>
        <taxon>Sorbeoconcha</taxon>
        <taxon>Cerithioidea</taxon>
        <taxon>Batillariidae</taxon>
        <taxon>Batillaria</taxon>
    </lineage>
</organism>
<feature type="region of interest" description="Disordered" evidence="1">
    <location>
        <begin position="84"/>
        <end position="104"/>
    </location>
</feature>
<sequence>MQPHFYSHSDTVTHSLTHARKRNGRENNDHAPQQRQPHAHHLYLSLLLSHNVWQGIEPCDPHLNTESAFPSSSSEMTLTKHCTGKNVSTDTHAHDKMMRPTCSR</sequence>
<dbReference type="Proteomes" id="UP001519460">
    <property type="component" value="Unassembled WGS sequence"/>
</dbReference>
<accession>A0ABD0JPV8</accession>
<evidence type="ECO:0000313" key="2">
    <source>
        <dbReference type="EMBL" id="KAK7476906.1"/>
    </source>
</evidence>
<feature type="region of interest" description="Disordered" evidence="1">
    <location>
        <begin position="1"/>
        <end position="38"/>
    </location>
</feature>
<gene>
    <name evidence="2" type="ORF">BaRGS_00031845</name>
</gene>
<comment type="caution">
    <text evidence="2">The sequence shown here is derived from an EMBL/GenBank/DDBJ whole genome shotgun (WGS) entry which is preliminary data.</text>
</comment>
<reference evidence="2 3" key="1">
    <citation type="journal article" date="2023" name="Sci. Data">
        <title>Genome assembly of the Korean intertidal mud-creeper Batillaria attramentaria.</title>
        <authorList>
            <person name="Patra A.K."/>
            <person name="Ho P.T."/>
            <person name="Jun S."/>
            <person name="Lee S.J."/>
            <person name="Kim Y."/>
            <person name="Won Y.J."/>
        </authorList>
    </citation>
    <scope>NUCLEOTIDE SEQUENCE [LARGE SCALE GENOMIC DNA]</scope>
    <source>
        <strain evidence="2">Wonlab-2016</strain>
    </source>
</reference>
<evidence type="ECO:0000256" key="1">
    <source>
        <dbReference type="SAM" id="MobiDB-lite"/>
    </source>
</evidence>
<evidence type="ECO:0000313" key="3">
    <source>
        <dbReference type="Proteomes" id="UP001519460"/>
    </source>
</evidence>
<keyword evidence="3" id="KW-1185">Reference proteome</keyword>
<dbReference type="EMBL" id="JACVVK020000362">
    <property type="protein sequence ID" value="KAK7476906.1"/>
    <property type="molecule type" value="Genomic_DNA"/>
</dbReference>
<dbReference type="AlphaFoldDB" id="A0ABD0JPV8"/>